<keyword evidence="4" id="KW-0735">Signal-anchor</keyword>
<dbReference type="EMBL" id="SJPO01000004">
    <property type="protein sequence ID" value="TWT77246.1"/>
    <property type="molecule type" value="Genomic_DNA"/>
</dbReference>
<evidence type="ECO:0008006" key="11">
    <source>
        <dbReference type="Google" id="ProtNLM"/>
    </source>
</evidence>
<keyword evidence="5" id="KW-1133">Transmembrane helix</keyword>
<dbReference type="GO" id="GO:0004559">
    <property type="term" value="F:alpha-mannosidase activity"/>
    <property type="evidence" value="ECO:0007669"/>
    <property type="project" value="TreeGrafter"/>
</dbReference>
<dbReference type="Pfam" id="PF16317">
    <property type="entry name" value="Glyco_hydro_99"/>
    <property type="match status" value="1"/>
</dbReference>
<dbReference type="GO" id="GO:0000272">
    <property type="term" value="P:polysaccharide catabolic process"/>
    <property type="evidence" value="ECO:0007669"/>
    <property type="project" value="InterPro"/>
</dbReference>
<evidence type="ECO:0000256" key="6">
    <source>
        <dbReference type="ARBA" id="ARBA00023034"/>
    </source>
</evidence>
<keyword evidence="8" id="KW-0732">Signal</keyword>
<evidence type="ECO:0000256" key="7">
    <source>
        <dbReference type="ARBA" id="ARBA00023136"/>
    </source>
</evidence>
<keyword evidence="3" id="KW-0378">Hydrolase</keyword>
<reference evidence="9 10" key="1">
    <citation type="submission" date="2019-02" db="EMBL/GenBank/DDBJ databases">
        <title>Deep-cultivation of Planctomycetes and their phenomic and genomic characterization uncovers novel biology.</title>
        <authorList>
            <person name="Wiegand S."/>
            <person name="Jogler M."/>
            <person name="Boedeker C."/>
            <person name="Pinto D."/>
            <person name="Vollmers J."/>
            <person name="Rivas-Marin E."/>
            <person name="Kohn T."/>
            <person name="Peeters S.H."/>
            <person name="Heuer A."/>
            <person name="Rast P."/>
            <person name="Oberbeckmann S."/>
            <person name="Bunk B."/>
            <person name="Jeske O."/>
            <person name="Meyerdierks A."/>
            <person name="Storesund J.E."/>
            <person name="Kallscheuer N."/>
            <person name="Luecker S."/>
            <person name="Lage O.M."/>
            <person name="Pohl T."/>
            <person name="Merkel B.J."/>
            <person name="Hornburger P."/>
            <person name="Mueller R.-W."/>
            <person name="Bruemmer F."/>
            <person name="Labrenz M."/>
            <person name="Spormann A.M."/>
            <person name="Op Den Camp H."/>
            <person name="Overmann J."/>
            <person name="Amann R."/>
            <person name="Jetten M.S.M."/>
            <person name="Mascher T."/>
            <person name="Medema M.H."/>
            <person name="Devos D.P."/>
            <person name="Kaster A.-K."/>
            <person name="Ovreas L."/>
            <person name="Rohde M."/>
            <person name="Galperin M.Y."/>
            <person name="Jogler C."/>
        </authorList>
    </citation>
    <scope>NUCLEOTIDE SEQUENCE [LARGE SCALE GENOMIC DNA]</scope>
    <source>
        <strain evidence="9 10">Pla123a</strain>
    </source>
</reference>
<dbReference type="AlphaFoldDB" id="A0A5C5YQQ7"/>
<dbReference type="CDD" id="cd11575">
    <property type="entry name" value="GH99_GH71_like_3"/>
    <property type="match status" value="1"/>
</dbReference>
<keyword evidence="10" id="KW-1185">Reference proteome</keyword>
<evidence type="ECO:0000256" key="2">
    <source>
        <dbReference type="ARBA" id="ARBA00022692"/>
    </source>
</evidence>
<sequence length="492" mass="53474" precursor="true">MRIASRRTILWLLLALLLRVCCCVTPAHAAQVEKSNPAKVYMHYMPWFETPDTLGPGQWGWHWRMNTQNPNVIDASGRRQIASHYYPKIGPYASSDPDVIEYHLLLMKLSGVDGVMIDWYGVEGTNGDIGSLLSNSNALVDRLGDFGLDFAVVLEDRFSANIGQAEANVSYLNDNYFSHPSYIRLGPSAEPLLASFGPINFQTESQWTQILAQADEPVAFMPLWYESQDAGGNAAGEYAWIYEDEAQNNHLGHQDSFYRYRAPNLELAGGVAYPGFDDFYSEGGAGSPVPFEIPHDGGATLDAVLNQAAQFANRVDFLQLATFNDFGEGTMFEPTNETGFDYLARVQEHTGVAYGEAELELVYRLFLARRSYAEDAGAMSNLDGVSGMLAALELSAAAELLESTAPTGDYDHDGVVGAGDYLVWRGAYGARTAVYGSGADGNYDGVVDAADYAVWRDHFGGRSLPAAAVPGPSSLALIGLASLGCWARVGRS</sequence>
<dbReference type="OrthoDB" id="9816564at2"/>
<evidence type="ECO:0000256" key="3">
    <source>
        <dbReference type="ARBA" id="ARBA00022801"/>
    </source>
</evidence>
<dbReference type="Gene3D" id="1.10.1330.10">
    <property type="entry name" value="Dockerin domain"/>
    <property type="match status" value="1"/>
</dbReference>
<dbReference type="InterPro" id="IPR026071">
    <property type="entry name" value="Glyco_Hydrolase_99"/>
</dbReference>
<evidence type="ECO:0000256" key="4">
    <source>
        <dbReference type="ARBA" id="ARBA00022968"/>
    </source>
</evidence>
<organism evidence="9 10">
    <name type="scientific">Posidoniimonas polymericola</name>
    <dbReference type="NCBI Taxonomy" id="2528002"/>
    <lineage>
        <taxon>Bacteria</taxon>
        <taxon>Pseudomonadati</taxon>
        <taxon>Planctomycetota</taxon>
        <taxon>Planctomycetia</taxon>
        <taxon>Pirellulales</taxon>
        <taxon>Lacipirellulaceae</taxon>
        <taxon>Posidoniimonas</taxon>
    </lineage>
</organism>
<dbReference type="InterPro" id="IPR036439">
    <property type="entry name" value="Dockerin_dom_sf"/>
</dbReference>
<proteinExistence type="predicted"/>
<dbReference type="Gene3D" id="3.20.20.80">
    <property type="entry name" value="Glycosidases"/>
    <property type="match status" value="1"/>
</dbReference>
<name>A0A5C5YQQ7_9BACT</name>
<feature type="signal peptide" evidence="8">
    <location>
        <begin position="1"/>
        <end position="29"/>
    </location>
</feature>
<evidence type="ECO:0000313" key="10">
    <source>
        <dbReference type="Proteomes" id="UP000318478"/>
    </source>
</evidence>
<keyword evidence="7" id="KW-0472">Membrane</keyword>
<evidence type="ECO:0000256" key="5">
    <source>
        <dbReference type="ARBA" id="ARBA00022989"/>
    </source>
</evidence>
<keyword evidence="2" id="KW-0812">Transmembrane</keyword>
<evidence type="ECO:0000256" key="1">
    <source>
        <dbReference type="ARBA" id="ARBA00004323"/>
    </source>
</evidence>
<feature type="chain" id="PRO_5023146474" description="Dockerin domain-containing protein" evidence="8">
    <location>
        <begin position="30"/>
        <end position="492"/>
    </location>
</feature>
<accession>A0A5C5YQQ7</accession>
<evidence type="ECO:0000313" key="9">
    <source>
        <dbReference type="EMBL" id="TWT77246.1"/>
    </source>
</evidence>
<protein>
    <recommendedName>
        <fullName evidence="11">Dockerin domain-containing protein</fullName>
    </recommendedName>
</protein>
<comment type="caution">
    <text evidence="9">The sequence shown here is derived from an EMBL/GenBank/DDBJ whole genome shotgun (WGS) entry which is preliminary data.</text>
</comment>
<dbReference type="PANTHER" id="PTHR13572">
    <property type="entry name" value="ENDO-ALPHA-1,2-MANNOSIDASE"/>
    <property type="match status" value="1"/>
</dbReference>
<dbReference type="Proteomes" id="UP000318478">
    <property type="component" value="Unassembled WGS sequence"/>
</dbReference>
<gene>
    <name evidence="9" type="ORF">Pla123a_19030</name>
</gene>
<comment type="subcellular location">
    <subcellularLocation>
        <location evidence="1">Golgi apparatus membrane</location>
        <topology evidence="1">Single-pass type II membrane protein</topology>
    </subcellularLocation>
</comment>
<dbReference type="PANTHER" id="PTHR13572:SF4">
    <property type="entry name" value="RE57134P"/>
    <property type="match status" value="1"/>
</dbReference>
<evidence type="ECO:0000256" key="8">
    <source>
        <dbReference type="SAM" id="SignalP"/>
    </source>
</evidence>
<keyword evidence="6" id="KW-0333">Golgi apparatus</keyword>
<dbReference type="SUPFAM" id="SSF63446">
    <property type="entry name" value="Type I dockerin domain"/>
    <property type="match status" value="1"/>
</dbReference>